<dbReference type="EMBL" id="QLTR01000009">
    <property type="protein sequence ID" value="RAS64373.1"/>
    <property type="molecule type" value="Genomic_DNA"/>
</dbReference>
<keyword evidence="1" id="KW-1133">Transmembrane helix</keyword>
<sequence>MFYLEGKVRGRAGLSNTHRVLAIAIATSMNAIVLPKQKTKLRRWKRALLLAV</sequence>
<keyword evidence="1" id="KW-0472">Membrane</keyword>
<dbReference type="Proteomes" id="UP000248729">
    <property type="component" value="Unassembled WGS sequence"/>
</dbReference>
<dbReference type="RefSeq" id="WP_309250999.1">
    <property type="nucleotide sequence ID" value="NZ_QLTR01000009.1"/>
</dbReference>
<reference evidence="2 3" key="1">
    <citation type="submission" date="2018-06" db="EMBL/GenBank/DDBJ databases">
        <title>Freshwater and sediment microbial communities from various areas in North America, analyzing microbe dynamics in response to fracking.</title>
        <authorList>
            <person name="Lamendella R."/>
        </authorList>
    </citation>
    <scope>NUCLEOTIDE SEQUENCE [LARGE SCALE GENOMIC DNA]</scope>
    <source>
        <strain evidence="2 3">99A</strain>
    </source>
</reference>
<keyword evidence="1" id="KW-0812">Transmembrane</keyword>
<name>A0A329EBM9_VIBDI</name>
<feature type="transmembrane region" description="Helical" evidence="1">
    <location>
        <begin position="20"/>
        <end position="36"/>
    </location>
</feature>
<gene>
    <name evidence="2" type="ORF">DET48_1096</name>
</gene>
<dbReference type="AlphaFoldDB" id="A0A329EBM9"/>
<organism evidence="2 3">
    <name type="scientific">Vibrio diazotrophicus</name>
    <dbReference type="NCBI Taxonomy" id="685"/>
    <lineage>
        <taxon>Bacteria</taxon>
        <taxon>Pseudomonadati</taxon>
        <taxon>Pseudomonadota</taxon>
        <taxon>Gammaproteobacteria</taxon>
        <taxon>Vibrionales</taxon>
        <taxon>Vibrionaceae</taxon>
        <taxon>Vibrio</taxon>
    </lineage>
</organism>
<comment type="caution">
    <text evidence="2">The sequence shown here is derived from an EMBL/GenBank/DDBJ whole genome shotgun (WGS) entry which is preliminary data.</text>
</comment>
<accession>A0A329EBM9</accession>
<protein>
    <submittedName>
        <fullName evidence="2">Uncharacterized protein</fullName>
    </submittedName>
</protein>
<evidence type="ECO:0000313" key="3">
    <source>
        <dbReference type="Proteomes" id="UP000248729"/>
    </source>
</evidence>
<evidence type="ECO:0000313" key="2">
    <source>
        <dbReference type="EMBL" id="RAS64373.1"/>
    </source>
</evidence>
<proteinExistence type="predicted"/>
<evidence type="ECO:0000256" key="1">
    <source>
        <dbReference type="SAM" id="Phobius"/>
    </source>
</evidence>